<accession>A0A166JTT7</accession>
<sequence>MSQNNIAEYHAKRAAFIQEDRSRRADHARPGNRFEAEAKADAIISSLRAEEAISVWEAEHERIQHPFPGMEFLTARDVITGTKIFKILTKMPKGALLHSHLDGTVNQRILLKLALEQPAIHISAARPLTAANIASTQPIFKALPAAQFTQGQVSLADPAYVGESLVDARTARETFPPELGGPAGFDDWIVGALTINPKEAYNTHNTVPKIWQKFTSTFLTSSPLTHFVPIWKQYVREYILSSIADGISYIETRINFLSKQMTNEHGEEVVEHREWLLNFEQIVNEVKAELKKEGREDDFIGAKIIYTTIRFITPAELEWYTADCIALKREFPHLIAGFDLVGDENLLKPLIDYIVPLLQFQADCKEAEVEIPFLFHAGETLGDGSKADVNLYDAILLGTKRIGHGFSLVKHPMLMQVCRERDIMLEVCPISNEILRLTSSMPMHPLPIVLNNGIPVALCSDDPAVFGNMGLSFDFYQVLVASEVTGLIQLGEMARDSIKYSCMDADEKARASAAWEKKWVAFVEAVASNVDGLLETWK</sequence>
<evidence type="ECO:0000256" key="5">
    <source>
        <dbReference type="ARBA" id="ARBA00022525"/>
    </source>
</evidence>
<evidence type="ECO:0000259" key="10">
    <source>
        <dbReference type="Pfam" id="PF00962"/>
    </source>
</evidence>
<evidence type="ECO:0000256" key="7">
    <source>
        <dbReference type="ARBA" id="ARBA00022729"/>
    </source>
</evidence>
<evidence type="ECO:0000256" key="4">
    <source>
        <dbReference type="ARBA" id="ARBA00012784"/>
    </source>
</evidence>
<evidence type="ECO:0000256" key="6">
    <source>
        <dbReference type="ARBA" id="ARBA00022723"/>
    </source>
</evidence>
<dbReference type="Proteomes" id="UP000076532">
    <property type="component" value="Unassembled WGS sequence"/>
</dbReference>
<protein>
    <recommendedName>
        <fullName evidence="4">adenosine deaminase</fullName>
        <ecNumber evidence="4">3.5.4.4</ecNumber>
    </recommendedName>
</protein>
<keyword evidence="6" id="KW-0479">Metal-binding</keyword>
<evidence type="ECO:0000256" key="2">
    <source>
        <dbReference type="ARBA" id="ARBA00004613"/>
    </source>
</evidence>
<name>A0A166JTT7_9AGAM</name>
<evidence type="ECO:0000256" key="3">
    <source>
        <dbReference type="ARBA" id="ARBA00006083"/>
    </source>
</evidence>
<dbReference type="GO" id="GO:0004000">
    <property type="term" value="F:adenosine deaminase activity"/>
    <property type="evidence" value="ECO:0007669"/>
    <property type="project" value="InterPro"/>
</dbReference>
<dbReference type="GO" id="GO:0046872">
    <property type="term" value="F:metal ion binding"/>
    <property type="evidence" value="ECO:0007669"/>
    <property type="project" value="UniProtKB-KW"/>
</dbReference>
<comment type="catalytic activity">
    <reaction evidence="9">
        <text>adenosine + H2O + H(+) = inosine + NH4(+)</text>
        <dbReference type="Rhea" id="RHEA:24408"/>
        <dbReference type="ChEBI" id="CHEBI:15377"/>
        <dbReference type="ChEBI" id="CHEBI:15378"/>
        <dbReference type="ChEBI" id="CHEBI:16335"/>
        <dbReference type="ChEBI" id="CHEBI:17596"/>
        <dbReference type="ChEBI" id="CHEBI:28938"/>
        <dbReference type="EC" id="3.5.4.4"/>
    </reaction>
</comment>
<dbReference type="OrthoDB" id="7202371at2759"/>
<dbReference type="PANTHER" id="PTHR11409:SF39">
    <property type="entry name" value="ADENOSINE DEAMINASE 2"/>
    <property type="match status" value="1"/>
</dbReference>
<dbReference type="InterPro" id="IPR006330">
    <property type="entry name" value="Ado/ade_deaminase"/>
</dbReference>
<dbReference type="AlphaFoldDB" id="A0A166JTT7"/>
<dbReference type="SUPFAM" id="SSF51556">
    <property type="entry name" value="Metallo-dependent hydrolases"/>
    <property type="match status" value="1"/>
</dbReference>
<keyword evidence="12" id="KW-1185">Reference proteome</keyword>
<dbReference type="NCBIfam" id="TIGR01431">
    <property type="entry name" value="adm_rel"/>
    <property type="match status" value="1"/>
</dbReference>
<evidence type="ECO:0000256" key="8">
    <source>
        <dbReference type="ARBA" id="ARBA00022801"/>
    </source>
</evidence>
<dbReference type="Gene3D" id="3.20.20.140">
    <property type="entry name" value="Metal-dependent hydrolases"/>
    <property type="match status" value="1"/>
</dbReference>
<dbReference type="STRING" id="436010.A0A166JTT7"/>
<comment type="cofactor">
    <cofactor evidence="1">
        <name>Zn(2+)</name>
        <dbReference type="ChEBI" id="CHEBI:29105"/>
    </cofactor>
</comment>
<evidence type="ECO:0000313" key="11">
    <source>
        <dbReference type="EMBL" id="KZP21208.1"/>
    </source>
</evidence>
<comment type="subcellular location">
    <subcellularLocation>
        <location evidence="2">Secreted</location>
    </subcellularLocation>
</comment>
<comment type="similarity">
    <text evidence="3">Belongs to the metallo-dependent hydrolases superfamily. Adenosine and AMP deaminases family. ADGF subfamily.</text>
</comment>
<dbReference type="InterPro" id="IPR001365">
    <property type="entry name" value="A_deaminase_dom"/>
</dbReference>
<dbReference type="FunFam" id="3.20.20.140:FF:000017">
    <property type="entry name" value="Adenosine deaminase 2"/>
    <property type="match status" value="1"/>
</dbReference>
<organism evidence="11 12">
    <name type="scientific">Athelia psychrophila</name>
    <dbReference type="NCBI Taxonomy" id="1759441"/>
    <lineage>
        <taxon>Eukaryota</taxon>
        <taxon>Fungi</taxon>
        <taxon>Dikarya</taxon>
        <taxon>Basidiomycota</taxon>
        <taxon>Agaricomycotina</taxon>
        <taxon>Agaricomycetes</taxon>
        <taxon>Agaricomycetidae</taxon>
        <taxon>Atheliales</taxon>
        <taxon>Atheliaceae</taxon>
        <taxon>Athelia</taxon>
    </lineage>
</organism>
<evidence type="ECO:0000256" key="9">
    <source>
        <dbReference type="ARBA" id="ARBA00047764"/>
    </source>
</evidence>
<dbReference type="GO" id="GO:0005615">
    <property type="term" value="C:extracellular space"/>
    <property type="evidence" value="ECO:0007669"/>
    <property type="project" value="InterPro"/>
</dbReference>
<evidence type="ECO:0000256" key="1">
    <source>
        <dbReference type="ARBA" id="ARBA00001947"/>
    </source>
</evidence>
<dbReference type="PANTHER" id="PTHR11409">
    <property type="entry name" value="ADENOSINE DEAMINASE"/>
    <property type="match status" value="1"/>
</dbReference>
<keyword evidence="8 11" id="KW-0378">Hydrolase</keyword>
<keyword evidence="5" id="KW-0964">Secreted</keyword>
<dbReference type="Pfam" id="PF00962">
    <property type="entry name" value="A_deaminase"/>
    <property type="match status" value="1"/>
</dbReference>
<feature type="domain" description="Adenosine deaminase" evidence="10">
    <location>
        <begin position="205"/>
        <end position="510"/>
    </location>
</feature>
<dbReference type="GO" id="GO:0006154">
    <property type="term" value="P:adenosine catabolic process"/>
    <property type="evidence" value="ECO:0007669"/>
    <property type="project" value="InterPro"/>
</dbReference>
<dbReference type="EC" id="3.5.4.4" evidence="4"/>
<proteinExistence type="inferred from homology"/>
<reference evidence="11 12" key="1">
    <citation type="journal article" date="2016" name="Mol. Biol. Evol.">
        <title>Comparative Genomics of Early-Diverging Mushroom-Forming Fungi Provides Insights into the Origins of Lignocellulose Decay Capabilities.</title>
        <authorList>
            <person name="Nagy L.G."/>
            <person name="Riley R."/>
            <person name="Tritt A."/>
            <person name="Adam C."/>
            <person name="Daum C."/>
            <person name="Floudas D."/>
            <person name="Sun H."/>
            <person name="Yadav J.S."/>
            <person name="Pangilinan J."/>
            <person name="Larsson K.H."/>
            <person name="Matsuura K."/>
            <person name="Barry K."/>
            <person name="Labutti K."/>
            <person name="Kuo R."/>
            <person name="Ohm R.A."/>
            <person name="Bhattacharya S.S."/>
            <person name="Shirouzu T."/>
            <person name="Yoshinaga Y."/>
            <person name="Martin F.M."/>
            <person name="Grigoriev I.V."/>
            <person name="Hibbett D.S."/>
        </authorList>
    </citation>
    <scope>NUCLEOTIDE SEQUENCE [LARGE SCALE GENOMIC DNA]</scope>
    <source>
        <strain evidence="11 12">CBS 109695</strain>
    </source>
</reference>
<dbReference type="GO" id="GO:0046103">
    <property type="term" value="P:inosine biosynthetic process"/>
    <property type="evidence" value="ECO:0007669"/>
    <property type="project" value="TreeGrafter"/>
</dbReference>
<dbReference type="InterPro" id="IPR006331">
    <property type="entry name" value="ADGF"/>
</dbReference>
<keyword evidence="7" id="KW-0732">Signal</keyword>
<gene>
    <name evidence="11" type="ORF">FIBSPDRAFT_910861</name>
</gene>
<dbReference type="InterPro" id="IPR032466">
    <property type="entry name" value="Metal_Hydrolase"/>
</dbReference>
<dbReference type="EMBL" id="KV417549">
    <property type="protein sequence ID" value="KZP21208.1"/>
    <property type="molecule type" value="Genomic_DNA"/>
</dbReference>
<evidence type="ECO:0000313" key="12">
    <source>
        <dbReference type="Proteomes" id="UP000076532"/>
    </source>
</evidence>